<evidence type="ECO:0000259" key="2">
    <source>
        <dbReference type="Pfam" id="PF13349"/>
    </source>
</evidence>
<sequence length="273" mass="27539">MVATTGDVRGGVVVKGIAWVAVAAVAAAVPLTSCVRLVQESFDDRHVVTGGITEVAFDNGSGNVVVRSRPGASETEVRRHVRYPRTTDKPSGATHRAEGSKLVLGGCGDQCSVDYEVLVPSADVRVSGVAGSGDVRLEGVAAVEVRVDSGNAVVRDVSGAVRVDNGSGDVEAASIGGDFAGSVDSGNARLSGIRGAVAVENGSGDIDVEMAAVASVRADADSGNVTVRVPRGAYRVDVQVDSGTRAVDVEDDPGASAELVLRSGSGDVTVRAA</sequence>
<name>A0ABU0WU24_9PSEU</name>
<keyword evidence="1" id="KW-0472">Membrane</keyword>
<proteinExistence type="predicted"/>
<accession>A0ABU0WU24</accession>
<protein>
    <recommendedName>
        <fullName evidence="2">DUF4097 domain-containing protein</fullName>
    </recommendedName>
</protein>
<dbReference type="EMBL" id="NSDM01000001">
    <property type="protein sequence ID" value="MDQ2582917.1"/>
    <property type="molecule type" value="Genomic_DNA"/>
</dbReference>
<reference evidence="3 4" key="1">
    <citation type="submission" date="2017-06" db="EMBL/GenBank/DDBJ databases">
        <title>Cultured bacterium strain Saccharothrix yanglingensis Hhs.015.</title>
        <authorList>
            <person name="Xia Y."/>
        </authorList>
    </citation>
    <scope>NUCLEOTIDE SEQUENCE [LARGE SCALE GENOMIC DNA]</scope>
    <source>
        <strain evidence="3 4">Hhs.015</strain>
    </source>
</reference>
<feature type="transmembrane region" description="Helical" evidence="1">
    <location>
        <begin position="12"/>
        <end position="31"/>
    </location>
</feature>
<evidence type="ECO:0000256" key="1">
    <source>
        <dbReference type="SAM" id="Phobius"/>
    </source>
</evidence>
<dbReference type="Proteomes" id="UP001225605">
    <property type="component" value="Unassembled WGS sequence"/>
</dbReference>
<keyword evidence="4" id="KW-1185">Reference proteome</keyword>
<gene>
    <name evidence="3" type="ORF">CKY47_02720</name>
</gene>
<evidence type="ECO:0000313" key="3">
    <source>
        <dbReference type="EMBL" id="MDQ2582917.1"/>
    </source>
</evidence>
<dbReference type="Pfam" id="PF13349">
    <property type="entry name" value="DUF4097"/>
    <property type="match status" value="1"/>
</dbReference>
<organism evidence="3 4">
    <name type="scientific">Saccharothrix yanglingensis</name>
    <dbReference type="NCBI Taxonomy" id="659496"/>
    <lineage>
        <taxon>Bacteria</taxon>
        <taxon>Bacillati</taxon>
        <taxon>Actinomycetota</taxon>
        <taxon>Actinomycetes</taxon>
        <taxon>Pseudonocardiales</taxon>
        <taxon>Pseudonocardiaceae</taxon>
        <taxon>Saccharothrix</taxon>
    </lineage>
</organism>
<dbReference type="InterPro" id="IPR025164">
    <property type="entry name" value="Toastrack_DUF4097"/>
</dbReference>
<feature type="domain" description="DUF4097" evidence="2">
    <location>
        <begin position="184"/>
        <end position="250"/>
    </location>
</feature>
<keyword evidence="1" id="KW-1133">Transmembrane helix</keyword>
<comment type="caution">
    <text evidence="3">The sequence shown here is derived from an EMBL/GenBank/DDBJ whole genome shotgun (WGS) entry which is preliminary data.</text>
</comment>
<keyword evidence="1" id="KW-0812">Transmembrane</keyword>
<evidence type="ECO:0000313" key="4">
    <source>
        <dbReference type="Proteomes" id="UP001225605"/>
    </source>
</evidence>